<dbReference type="PANTHER" id="PTHR30404">
    <property type="entry name" value="N-ACETYLMURAMOYL-L-ALANINE AMIDASE"/>
    <property type="match status" value="1"/>
</dbReference>
<dbReference type="RefSeq" id="WP_095070553.1">
    <property type="nucleotide sequence ID" value="NZ_LT899436.1"/>
</dbReference>
<proteinExistence type="predicted"/>
<gene>
    <name evidence="5" type="ORF">TJEJU_1343</name>
</gene>
<organism evidence="5 6">
    <name type="scientific">Tenacibaculum jejuense</name>
    <dbReference type="NCBI Taxonomy" id="584609"/>
    <lineage>
        <taxon>Bacteria</taxon>
        <taxon>Pseudomonadati</taxon>
        <taxon>Bacteroidota</taxon>
        <taxon>Flavobacteriia</taxon>
        <taxon>Flavobacteriales</taxon>
        <taxon>Flavobacteriaceae</taxon>
        <taxon>Tenacibaculum</taxon>
    </lineage>
</organism>
<evidence type="ECO:0000256" key="3">
    <source>
        <dbReference type="ARBA" id="ARBA00022801"/>
    </source>
</evidence>
<evidence type="ECO:0000313" key="5">
    <source>
        <dbReference type="EMBL" id="SNR15077.1"/>
    </source>
</evidence>
<accession>A0A238U7E3</accession>
<keyword evidence="3 5" id="KW-0378">Hydrolase</keyword>
<dbReference type="SUPFAM" id="SSF53187">
    <property type="entry name" value="Zn-dependent exopeptidases"/>
    <property type="match status" value="1"/>
</dbReference>
<dbReference type="CDD" id="cd02696">
    <property type="entry name" value="MurNAc-LAA"/>
    <property type="match status" value="1"/>
</dbReference>
<dbReference type="GO" id="GO:0008745">
    <property type="term" value="F:N-acetylmuramoyl-L-alanine amidase activity"/>
    <property type="evidence" value="ECO:0007669"/>
    <property type="project" value="UniProtKB-EC"/>
</dbReference>
<evidence type="ECO:0000259" key="4">
    <source>
        <dbReference type="SMART" id="SM00646"/>
    </source>
</evidence>
<evidence type="ECO:0000256" key="1">
    <source>
        <dbReference type="ARBA" id="ARBA00001561"/>
    </source>
</evidence>
<dbReference type="GO" id="GO:0030288">
    <property type="term" value="C:outer membrane-bounded periplasmic space"/>
    <property type="evidence" value="ECO:0007669"/>
    <property type="project" value="TreeGrafter"/>
</dbReference>
<dbReference type="Proteomes" id="UP000215214">
    <property type="component" value="Chromosome TJEJU"/>
</dbReference>
<dbReference type="InterPro" id="IPR002508">
    <property type="entry name" value="MurNAc-LAA_cat"/>
</dbReference>
<evidence type="ECO:0000313" key="6">
    <source>
        <dbReference type="Proteomes" id="UP000215214"/>
    </source>
</evidence>
<evidence type="ECO:0000256" key="2">
    <source>
        <dbReference type="ARBA" id="ARBA00011901"/>
    </source>
</evidence>
<dbReference type="EMBL" id="LT899436">
    <property type="protein sequence ID" value="SNR15077.1"/>
    <property type="molecule type" value="Genomic_DNA"/>
</dbReference>
<dbReference type="Gene3D" id="3.40.630.40">
    <property type="entry name" value="Zn-dependent exopeptidases"/>
    <property type="match status" value="1"/>
</dbReference>
<dbReference type="AlphaFoldDB" id="A0A238U7E3"/>
<dbReference type="PANTHER" id="PTHR30404:SF0">
    <property type="entry name" value="N-ACETYLMURAMOYL-L-ALANINE AMIDASE AMIC"/>
    <property type="match status" value="1"/>
</dbReference>
<name>A0A238U7E3_9FLAO</name>
<feature type="domain" description="MurNAc-LAA" evidence="4">
    <location>
        <begin position="97"/>
        <end position="253"/>
    </location>
</feature>
<reference evidence="5 6" key="1">
    <citation type="submission" date="2017-07" db="EMBL/GenBank/DDBJ databases">
        <authorList>
            <person name="Sun Z.S."/>
            <person name="Albrecht U."/>
            <person name="Echele G."/>
            <person name="Lee C.C."/>
        </authorList>
    </citation>
    <scope>NUCLEOTIDE SEQUENCE [LARGE SCALE GENOMIC DNA]</scope>
    <source>
        <strain evidence="6">type strain: KCTC 22618</strain>
    </source>
</reference>
<dbReference type="KEGG" id="tje:TJEJU_1343"/>
<dbReference type="InterPro" id="IPR050695">
    <property type="entry name" value="N-acetylmuramoyl_amidase_3"/>
</dbReference>
<dbReference type="OrthoDB" id="9806267at2"/>
<dbReference type="FunFam" id="3.40.630.40:FF:000005">
    <property type="entry name" value="N-acetylmuramoyl-L-alanine amidase (AmiA)"/>
    <property type="match status" value="1"/>
</dbReference>
<comment type="catalytic activity">
    <reaction evidence="1">
        <text>Hydrolyzes the link between N-acetylmuramoyl residues and L-amino acid residues in certain cell-wall glycopeptides.</text>
        <dbReference type="EC" id="3.5.1.28"/>
    </reaction>
</comment>
<dbReference type="GO" id="GO:0009253">
    <property type="term" value="P:peptidoglycan catabolic process"/>
    <property type="evidence" value="ECO:0007669"/>
    <property type="project" value="InterPro"/>
</dbReference>
<dbReference type="EC" id="3.5.1.28" evidence="2"/>
<sequence>MQFLKFTKYHINTYLLTFLFVFVAHVNDSYSQKKYTVVLDAGHGGKDPGNLGNGYKESKIALKVVLLVGKALERKNKDIKVIYTRKKDVFVELHNRAKIANESKADLFVSIHCDSYRSAKAFGAGTFVLGLSGNRQNLEIAKRENAVIKLEANYKKNYDYNPDSPEAVINLSIQQEENLDESLAFAQLVQNNFSNAKRFDRSVKQNNFLVLRETVMPSVLIELGFLTNKAEGRFLNSQVGQARMANSITDAIERYIKQLKLNTVGEETKSTVKVKSSGKTNNPKIKNTVERKVTYERVKNTAKDNSKTSKKTPVVVAKTETKKIPVKVNSDKKKVETPKKEKEVVQTSTKIKEKEKQIPEKPKEPVPSLIEFKVQIAASREYLTNKNFNFRGLEDVEVLVIDEYYKYYFGSTQSFKQVKKNFQVARKAGHKDCFIVAFENGKKISVKEALRKQ</sequence>
<protein>
    <recommendedName>
        <fullName evidence="2">N-acetylmuramoyl-L-alanine amidase</fullName>
        <ecNumber evidence="2">3.5.1.28</ecNumber>
    </recommendedName>
</protein>
<keyword evidence="6" id="KW-1185">Reference proteome</keyword>
<dbReference type="Pfam" id="PF01520">
    <property type="entry name" value="Amidase_3"/>
    <property type="match status" value="1"/>
</dbReference>
<dbReference type="SMART" id="SM00646">
    <property type="entry name" value="Ami_3"/>
    <property type="match status" value="1"/>
</dbReference>